<evidence type="ECO:0000259" key="15">
    <source>
        <dbReference type="PROSITE" id="PS50112"/>
    </source>
</evidence>
<protein>
    <recommendedName>
        <fullName evidence="3">histidine kinase</fullName>
        <ecNumber evidence="3">2.7.13.3</ecNumber>
    </recommendedName>
</protein>
<dbReference type="SMART" id="SM00388">
    <property type="entry name" value="HisKA"/>
    <property type="match status" value="1"/>
</dbReference>
<dbReference type="InterPro" id="IPR011006">
    <property type="entry name" value="CheY-like_superfamily"/>
</dbReference>
<keyword evidence="12" id="KW-1133">Transmembrane helix</keyword>
<dbReference type="PROSITE" id="PS50109">
    <property type="entry name" value="HIS_KIN"/>
    <property type="match status" value="1"/>
</dbReference>
<dbReference type="GO" id="GO:0006355">
    <property type="term" value="P:regulation of DNA-templated transcription"/>
    <property type="evidence" value="ECO:0007669"/>
    <property type="project" value="InterPro"/>
</dbReference>
<keyword evidence="11" id="KW-0131">Cell cycle</keyword>
<keyword evidence="6" id="KW-0547">Nucleotide-binding</keyword>
<feature type="domain" description="Histidine kinase" evidence="13">
    <location>
        <begin position="690"/>
        <end position="914"/>
    </location>
</feature>
<dbReference type="SMART" id="SM00304">
    <property type="entry name" value="HAMP"/>
    <property type="match status" value="1"/>
</dbReference>
<evidence type="ECO:0000256" key="3">
    <source>
        <dbReference type="ARBA" id="ARBA00012438"/>
    </source>
</evidence>
<evidence type="ECO:0000256" key="9">
    <source>
        <dbReference type="ARBA" id="ARBA00023012"/>
    </source>
</evidence>
<dbReference type="PRINTS" id="PR00344">
    <property type="entry name" value="BCTRLSENSOR"/>
</dbReference>
<feature type="domain" description="PAC" evidence="16">
    <location>
        <begin position="622"/>
        <end position="672"/>
    </location>
</feature>
<dbReference type="GO" id="GO:0000155">
    <property type="term" value="F:phosphorelay sensor kinase activity"/>
    <property type="evidence" value="ECO:0007669"/>
    <property type="project" value="InterPro"/>
</dbReference>
<evidence type="ECO:0000256" key="12">
    <source>
        <dbReference type="SAM" id="Phobius"/>
    </source>
</evidence>
<evidence type="ECO:0000256" key="4">
    <source>
        <dbReference type="ARBA" id="ARBA00022553"/>
    </source>
</evidence>
<dbReference type="Pfam" id="PF13426">
    <property type="entry name" value="PAS_9"/>
    <property type="match status" value="1"/>
</dbReference>
<evidence type="ECO:0000256" key="7">
    <source>
        <dbReference type="ARBA" id="ARBA00022777"/>
    </source>
</evidence>
<comment type="catalytic activity">
    <reaction evidence="1">
        <text>ATP + protein L-histidine = ADP + protein N-phospho-L-histidine.</text>
        <dbReference type="EC" id="2.7.13.3"/>
    </reaction>
</comment>
<dbReference type="SMART" id="SM00448">
    <property type="entry name" value="REC"/>
    <property type="match status" value="2"/>
</dbReference>
<feature type="domain" description="Response regulatory" evidence="14">
    <location>
        <begin position="933"/>
        <end position="1054"/>
    </location>
</feature>
<dbReference type="CDD" id="cd06225">
    <property type="entry name" value="HAMP"/>
    <property type="match status" value="1"/>
</dbReference>
<keyword evidence="5" id="KW-0808">Transferase</keyword>
<evidence type="ECO:0000259" key="17">
    <source>
        <dbReference type="PROSITE" id="PS50885"/>
    </source>
</evidence>
<dbReference type="PANTHER" id="PTHR45339:SF1">
    <property type="entry name" value="HYBRID SIGNAL TRANSDUCTION HISTIDINE KINASE J"/>
    <property type="match status" value="1"/>
</dbReference>
<dbReference type="InterPro" id="IPR036890">
    <property type="entry name" value="HATPase_C_sf"/>
</dbReference>
<dbReference type="InterPro" id="IPR003660">
    <property type="entry name" value="HAMP_dom"/>
</dbReference>
<dbReference type="InterPro" id="IPR035965">
    <property type="entry name" value="PAS-like_dom_sf"/>
</dbReference>
<keyword evidence="8" id="KW-0067">ATP-binding</keyword>
<dbReference type="GO" id="GO:0016020">
    <property type="term" value="C:membrane"/>
    <property type="evidence" value="ECO:0007669"/>
    <property type="project" value="UniProtKB-SubCell"/>
</dbReference>
<dbReference type="FunFam" id="3.30.450.20:FF:000060">
    <property type="entry name" value="Sensor protein FixL"/>
    <property type="match status" value="1"/>
</dbReference>
<dbReference type="Gene3D" id="1.10.287.130">
    <property type="match status" value="1"/>
</dbReference>
<gene>
    <name evidence="18" type="ORF">MNBD_DELTA01-1854</name>
</gene>
<evidence type="ECO:0000256" key="2">
    <source>
        <dbReference type="ARBA" id="ARBA00004370"/>
    </source>
</evidence>
<dbReference type="InterPro" id="IPR000700">
    <property type="entry name" value="PAS-assoc_C"/>
</dbReference>
<dbReference type="SUPFAM" id="SSF55874">
    <property type="entry name" value="ATPase domain of HSP90 chaperone/DNA topoisomerase II/histidine kinase"/>
    <property type="match status" value="1"/>
</dbReference>
<evidence type="ECO:0000313" key="18">
    <source>
        <dbReference type="EMBL" id="VAV84647.1"/>
    </source>
</evidence>
<evidence type="ECO:0000256" key="11">
    <source>
        <dbReference type="ARBA" id="ARBA00023306"/>
    </source>
</evidence>
<evidence type="ECO:0000259" key="13">
    <source>
        <dbReference type="PROSITE" id="PS50109"/>
    </source>
</evidence>
<dbReference type="PROSITE" id="PS50112">
    <property type="entry name" value="PAS"/>
    <property type="match status" value="2"/>
</dbReference>
<dbReference type="CDD" id="cd17546">
    <property type="entry name" value="REC_hyHK_CKI1_RcsC-like"/>
    <property type="match status" value="2"/>
</dbReference>
<dbReference type="CDD" id="cd00082">
    <property type="entry name" value="HisKA"/>
    <property type="match status" value="1"/>
</dbReference>
<dbReference type="Pfam" id="PF00672">
    <property type="entry name" value="HAMP"/>
    <property type="match status" value="1"/>
</dbReference>
<dbReference type="Pfam" id="PF00072">
    <property type="entry name" value="Response_reg"/>
    <property type="match status" value="2"/>
</dbReference>
<dbReference type="InterPro" id="IPR005467">
    <property type="entry name" value="His_kinase_dom"/>
</dbReference>
<dbReference type="SMART" id="SM00091">
    <property type="entry name" value="PAS"/>
    <property type="match status" value="2"/>
</dbReference>
<dbReference type="PANTHER" id="PTHR45339">
    <property type="entry name" value="HYBRID SIGNAL TRANSDUCTION HISTIDINE KINASE J"/>
    <property type="match status" value="1"/>
</dbReference>
<dbReference type="InterPro" id="IPR001610">
    <property type="entry name" value="PAC"/>
</dbReference>
<keyword evidence="9" id="KW-0902">Two-component regulatory system</keyword>
<keyword evidence="7" id="KW-0418">Kinase</keyword>
<dbReference type="AlphaFoldDB" id="A0A3B0QYV6"/>
<keyword evidence="10 12" id="KW-0472">Membrane</keyword>
<evidence type="ECO:0000256" key="6">
    <source>
        <dbReference type="ARBA" id="ARBA00022741"/>
    </source>
</evidence>
<evidence type="ECO:0000256" key="1">
    <source>
        <dbReference type="ARBA" id="ARBA00000085"/>
    </source>
</evidence>
<name>A0A3B0QYV6_9ZZZZ</name>
<dbReference type="PROSITE" id="PS50110">
    <property type="entry name" value="RESPONSE_REGULATORY"/>
    <property type="match status" value="2"/>
</dbReference>
<dbReference type="SUPFAM" id="SSF52172">
    <property type="entry name" value="CheY-like"/>
    <property type="match status" value="2"/>
</dbReference>
<dbReference type="SMART" id="SM00086">
    <property type="entry name" value="PAC"/>
    <property type="match status" value="2"/>
</dbReference>
<dbReference type="InterPro" id="IPR000014">
    <property type="entry name" value="PAS"/>
</dbReference>
<dbReference type="EMBL" id="UOEA01000069">
    <property type="protein sequence ID" value="VAV84647.1"/>
    <property type="molecule type" value="Genomic_DNA"/>
</dbReference>
<feature type="domain" description="HAMP" evidence="17">
    <location>
        <begin position="374"/>
        <end position="426"/>
    </location>
</feature>
<dbReference type="CDD" id="cd16922">
    <property type="entry name" value="HATPase_EvgS-ArcB-TorS-like"/>
    <property type="match status" value="1"/>
</dbReference>
<sequence>MKIRGKLIFVLSIICLLSVILTVTVVWNTLKISRHIDTISTSLVDLERQSRLHVYINKQIMEVVEYLQLGNDIDKTHLEGFSHVSKTALNDWLKAETKEGLEREGSLTHIKTVQKVKKIYDKLNTMIKHGVELKDSDKQAEALQIITKKIEPLANIVLLPQIDKAVKNKTTNVEEAFYKLHMSVGSMPWLGQRAKTSVRSAETAIDGLVTLEQLHSQMARQFREGLILITSDNPENKKQFIKYGVLTKQKIRNLFSIVEKQIALGIKNEELDKKELQALQWLYNKVNLLFDRAVRLKESGQADAAHQIVSNEIMPIIEGELFPKIEAFFSDSQRETTEANNLMQKRLHSAGITGAAILAFISLLTILISISMLRGVLSSLQKLKEGTDAISSGNLEYRISIKSKDELGLMADSFNRMTQTLQKSTVSHNYVDNILHSISDVLIVTSDLGKIKTVNPAACALLGYVEKELQGMPIEEILHGKQNTEWITWTTTNMEGSLIRKDNREIPVLYSASVMCKSDGTYNGTVFVAQDITSKKASDIELKDRETRLRAVLDNAIDGIVVINEWGLINSFNPAAEKIFGYPATEVLGEEITMLMPSGYKEKHTTALRRHIRTGKSTILGKSVEVEGLTKDGRVFPLELNITELSIGDQKFFTGILRDISQRKKVEEELIKAKLEAEGANHAKSAFLASMSHEIRTPMNAIIGMSDLLYETELNEEQREYVQTFRRAGSALLSLINDILDLSKIEADHIELDNTDFDLREVIEKTCEVVATTAHEKGLEIAYRISHKVPLKLIGDPTRLGQILINLFSNAIKFTGEGEVVAEIFPGSEAPVQEGMTSIQFNIRDSGIGIATDSIDKIFEKFTQADSSTTRRYGGTGLGLTICKKLAELMGGTIWVESIEGQGSTFSFTVMMGISELTSKDDSIQAADLQGLSAIIVDDNATNRLILKETLTGWGMTSAEAVSGKEALSMLHNASYDFMLLDYNMPEMDGFEVAEEIKRLKEDSPEKASNMKIIMLTSDTVSGDKTRALELGMSNYLTKPVKRALLLKALCTGPVKHDEDTSKPAAKVTITEKTLQYDDRPLNILLAEDTGDNILLIRSYLKKTPYNLSVAEDGLIAVEKFKEGGYHLVLMDMQMPVMDGYTATWEIRRWEKKHELKPTPIIALTAHALKGDKEKSIEAGCNDHMNKPIKKKTLLAGIQKHTSGIVIKPKKGA</sequence>
<dbReference type="PROSITE" id="PS50113">
    <property type="entry name" value="PAC"/>
    <property type="match status" value="2"/>
</dbReference>
<feature type="transmembrane region" description="Helical" evidence="12">
    <location>
        <begin position="7"/>
        <end position="27"/>
    </location>
</feature>
<dbReference type="InterPro" id="IPR003661">
    <property type="entry name" value="HisK_dim/P_dom"/>
</dbReference>
<dbReference type="Gene3D" id="3.30.450.20">
    <property type="entry name" value="PAS domain"/>
    <property type="match status" value="2"/>
</dbReference>
<keyword evidence="4" id="KW-0597">Phosphoprotein</keyword>
<dbReference type="NCBIfam" id="TIGR00229">
    <property type="entry name" value="sensory_box"/>
    <property type="match status" value="2"/>
</dbReference>
<feature type="domain" description="Response regulatory" evidence="14">
    <location>
        <begin position="1083"/>
        <end position="1202"/>
    </location>
</feature>
<dbReference type="InterPro" id="IPR003594">
    <property type="entry name" value="HATPase_dom"/>
</dbReference>
<organism evidence="18">
    <name type="scientific">hydrothermal vent metagenome</name>
    <dbReference type="NCBI Taxonomy" id="652676"/>
    <lineage>
        <taxon>unclassified sequences</taxon>
        <taxon>metagenomes</taxon>
        <taxon>ecological metagenomes</taxon>
    </lineage>
</organism>
<dbReference type="SUPFAM" id="SSF158472">
    <property type="entry name" value="HAMP domain-like"/>
    <property type="match status" value="1"/>
</dbReference>
<dbReference type="PROSITE" id="PS50885">
    <property type="entry name" value="HAMP"/>
    <property type="match status" value="1"/>
</dbReference>
<reference evidence="18" key="1">
    <citation type="submission" date="2018-06" db="EMBL/GenBank/DDBJ databases">
        <authorList>
            <person name="Zhirakovskaya E."/>
        </authorList>
    </citation>
    <scope>NUCLEOTIDE SEQUENCE</scope>
</reference>
<proteinExistence type="predicted"/>
<dbReference type="SUPFAM" id="SSF47384">
    <property type="entry name" value="Homodimeric domain of signal transducing histidine kinase"/>
    <property type="match status" value="1"/>
</dbReference>
<dbReference type="FunFam" id="1.10.287.130:FF:000038">
    <property type="entry name" value="Sensory transduction histidine kinase"/>
    <property type="match status" value="1"/>
</dbReference>
<dbReference type="InterPro" id="IPR036097">
    <property type="entry name" value="HisK_dim/P_sf"/>
</dbReference>
<dbReference type="InterPro" id="IPR001789">
    <property type="entry name" value="Sig_transdc_resp-reg_receiver"/>
</dbReference>
<accession>A0A3B0QYV6</accession>
<dbReference type="FunFam" id="3.30.565.10:FF:000010">
    <property type="entry name" value="Sensor histidine kinase RcsC"/>
    <property type="match status" value="1"/>
</dbReference>
<feature type="domain" description="PAS" evidence="15">
    <location>
        <begin position="427"/>
        <end position="479"/>
    </location>
</feature>
<dbReference type="InterPro" id="IPR013767">
    <property type="entry name" value="PAS_fold"/>
</dbReference>
<dbReference type="InterPro" id="IPR004358">
    <property type="entry name" value="Sig_transdc_His_kin-like_C"/>
</dbReference>
<dbReference type="Gene3D" id="6.10.340.10">
    <property type="match status" value="1"/>
</dbReference>
<dbReference type="SMART" id="SM00387">
    <property type="entry name" value="HATPase_c"/>
    <property type="match status" value="1"/>
</dbReference>
<dbReference type="Gene3D" id="3.40.50.2300">
    <property type="match status" value="2"/>
</dbReference>
<dbReference type="Gene3D" id="3.30.565.10">
    <property type="entry name" value="Histidine kinase-like ATPase, C-terminal domain"/>
    <property type="match status" value="1"/>
</dbReference>
<evidence type="ECO:0000256" key="5">
    <source>
        <dbReference type="ARBA" id="ARBA00022679"/>
    </source>
</evidence>
<feature type="domain" description="PAC" evidence="16">
    <location>
        <begin position="492"/>
        <end position="544"/>
    </location>
</feature>
<dbReference type="EC" id="2.7.13.3" evidence="3"/>
<evidence type="ECO:0000259" key="16">
    <source>
        <dbReference type="PROSITE" id="PS50113"/>
    </source>
</evidence>
<evidence type="ECO:0000256" key="10">
    <source>
        <dbReference type="ARBA" id="ARBA00023136"/>
    </source>
</evidence>
<dbReference type="SUPFAM" id="SSF55785">
    <property type="entry name" value="PYP-like sensor domain (PAS domain)"/>
    <property type="match status" value="2"/>
</dbReference>
<evidence type="ECO:0000259" key="14">
    <source>
        <dbReference type="PROSITE" id="PS50110"/>
    </source>
</evidence>
<dbReference type="CDD" id="cd00130">
    <property type="entry name" value="PAS"/>
    <property type="match status" value="2"/>
</dbReference>
<dbReference type="Pfam" id="PF00989">
    <property type="entry name" value="PAS"/>
    <property type="match status" value="1"/>
</dbReference>
<keyword evidence="12" id="KW-0812">Transmembrane</keyword>
<feature type="domain" description="PAS" evidence="15">
    <location>
        <begin position="545"/>
        <end position="615"/>
    </location>
</feature>
<comment type="subcellular location">
    <subcellularLocation>
        <location evidence="2">Membrane</location>
    </subcellularLocation>
</comment>
<dbReference type="GO" id="GO:0005524">
    <property type="term" value="F:ATP binding"/>
    <property type="evidence" value="ECO:0007669"/>
    <property type="project" value="UniProtKB-KW"/>
</dbReference>
<evidence type="ECO:0000256" key="8">
    <source>
        <dbReference type="ARBA" id="ARBA00022840"/>
    </source>
</evidence>
<dbReference type="Pfam" id="PF02518">
    <property type="entry name" value="HATPase_c"/>
    <property type="match status" value="1"/>
</dbReference>
<dbReference type="Pfam" id="PF00512">
    <property type="entry name" value="HisKA"/>
    <property type="match status" value="1"/>
</dbReference>